<evidence type="ECO:0000256" key="9">
    <source>
        <dbReference type="ARBA" id="ARBA00023166"/>
    </source>
</evidence>
<dbReference type="Pfam" id="PF05241">
    <property type="entry name" value="EBP"/>
    <property type="match status" value="1"/>
</dbReference>
<dbReference type="EMBL" id="BNBT01000010">
    <property type="protein sequence ID" value="GHE43605.1"/>
    <property type="molecule type" value="Genomic_DNA"/>
</dbReference>
<sequence length="190" mass="21337">MPPLAARLPVPGASRARPGRGDLVTLAFLAFSWVLALSLELYFVVHHQDIRRQDHVFADLFRIYGAGDRSYYGQGHIAFPYALESLNVFVTQILNAALAYAVLRRRPWRHPLQLAVGSYLTYSVVLYLWHAHAAGYPEMPVRDAWGYFIFYAPNLPWLLGNLWLAATAFRTLSRLAAGAEAVPAGKEDPR</sequence>
<dbReference type="AlphaFoldDB" id="A0A919DGP6"/>
<evidence type="ECO:0000256" key="2">
    <source>
        <dbReference type="ARBA" id="ARBA00022516"/>
    </source>
</evidence>
<dbReference type="InterPro" id="IPR007905">
    <property type="entry name" value="EBP"/>
</dbReference>
<dbReference type="GO" id="GO:0004769">
    <property type="term" value="F:steroid Delta-isomerase activity"/>
    <property type="evidence" value="ECO:0007669"/>
    <property type="project" value="TreeGrafter"/>
</dbReference>
<feature type="transmembrane region" description="Helical" evidence="12">
    <location>
        <begin position="144"/>
        <end position="164"/>
    </location>
</feature>
<dbReference type="PANTHER" id="PTHR14207:SF0">
    <property type="entry name" value="3-BETA-HYDROXYSTEROID-DELTA(8),DELTA(7)-ISOMERASE"/>
    <property type="match status" value="1"/>
</dbReference>
<evidence type="ECO:0000256" key="8">
    <source>
        <dbReference type="ARBA" id="ARBA00023136"/>
    </source>
</evidence>
<evidence type="ECO:0000313" key="14">
    <source>
        <dbReference type="EMBL" id="GHE43605.1"/>
    </source>
</evidence>
<gene>
    <name evidence="14" type="ORF">GCM10018785_11450</name>
</gene>
<keyword evidence="5 12" id="KW-1133">Transmembrane helix</keyword>
<dbReference type="GO" id="GO:0000247">
    <property type="term" value="F:C-8 sterol isomerase activity"/>
    <property type="evidence" value="ECO:0007669"/>
    <property type="project" value="TreeGrafter"/>
</dbReference>
<name>A0A919DGP6_9ACTN</name>
<evidence type="ECO:0000259" key="13">
    <source>
        <dbReference type="PROSITE" id="PS51751"/>
    </source>
</evidence>
<evidence type="ECO:0000256" key="1">
    <source>
        <dbReference type="ARBA" id="ARBA00004141"/>
    </source>
</evidence>
<dbReference type="InterPro" id="IPR033118">
    <property type="entry name" value="EXPERA"/>
</dbReference>
<accession>A0A919DGP6</accession>
<dbReference type="GO" id="GO:0016126">
    <property type="term" value="P:sterol biosynthetic process"/>
    <property type="evidence" value="ECO:0007669"/>
    <property type="project" value="UniProtKB-KW"/>
</dbReference>
<protein>
    <recommendedName>
        <fullName evidence="13">EXPERA domain-containing protein</fullName>
    </recommendedName>
</protein>
<keyword evidence="3 12" id="KW-0812">Transmembrane</keyword>
<keyword evidence="11" id="KW-0413">Isomerase</keyword>
<feature type="transmembrane region" description="Helical" evidence="12">
    <location>
        <begin position="114"/>
        <end position="132"/>
    </location>
</feature>
<keyword evidence="7" id="KW-0443">Lipid metabolism</keyword>
<evidence type="ECO:0000256" key="12">
    <source>
        <dbReference type="SAM" id="Phobius"/>
    </source>
</evidence>
<evidence type="ECO:0000256" key="10">
    <source>
        <dbReference type="ARBA" id="ARBA00023221"/>
    </source>
</evidence>
<keyword evidence="15" id="KW-1185">Reference proteome</keyword>
<evidence type="ECO:0000256" key="11">
    <source>
        <dbReference type="ARBA" id="ARBA00023235"/>
    </source>
</evidence>
<evidence type="ECO:0000256" key="5">
    <source>
        <dbReference type="ARBA" id="ARBA00022989"/>
    </source>
</evidence>
<dbReference type="GO" id="GO:0047750">
    <property type="term" value="F:cholestenol delta-isomerase activity"/>
    <property type="evidence" value="ECO:0007669"/>
    <property type="project" value="InterPro"/>
</dbReference>
<keyword evidence="10" id="KW-0753">Steroid metabolism</keyword>
<comment type="caution">
    <text evidence="14">The sequence shown here is derived from an EMBL/GenBank/DDBJ whole genome shotgun (WGS) entry which is preliminary data.</text>
</comment>
<evidence type="ECO:0000256" key="6">
    <source>
        <dbReference type="ARBA" id="ARBA00023011"/>
    </source>
</evidence>
<reference evidence="14" key="2">
    <citation type="submission" date="2020-09" db="EMBL/GenBank/DDBJ databases">
        <authorList>
            <person name="Sun Q."/>
            <person name="Ohkuma M."/>
        </authorList>
    </citation>
    <scope>NUCLEOTIDE SEQUENCE</scope>
    <source>
        <strain evidence="14">JCM 4784</strain>
    </source>
</reference>
<keyword evidence="6" id="KW-0756">Sterol biosynthesis</keyword>
<dbReference type="PROSITE" id="PS51751">
    <property type="entry name" value="EXPERA"/>
    <property type="match status" value="1"/>
</dbReference>
<comment type="subcellular location">
    <subcellularLocation>
        <location evidence="1">Membrane</location>
        <topology evidence="1">Multi-pass membrane protein</topology>
    </subcellularLocation>
</comment>
<dbReference type="Proteomes" id="UP000608024">
    <property type="component" value="Unassembled WGS sequence"/>
</dbReference>
<feature type="domain" description="EXPERA" evidence="13">
    <location>
        <begin position="21"/>
        <end position="165"/>
    </location>
</feature>
<feature type="transmembrane region" description="Helical" evidence="12">
    <location>
        <begin position="23"/>
        <end position="45"/>
    </location>
</feature>
<evidence type="ECO:0000256" key="7">
    <source>
        <dbReference type="ARBA" id="ARBA00023098"/>
    </source>
</evidence>
<evidence type="ECO:0000313" key="15">
    <source>
        <dbReference type="Proteomes" id="UP000608024"/>
    </source>
</evidence>
<dbReference type="GO" id="GO:0016020">
    <property type="term" value="C:membrane"/>
    <property type="evidence" value="ECO:0007669"/>
    <property type="project" value="UniProtKB-SubCell"/>
</dbReference>
<proteinExistence type="predicted"/>
<organism evidence="14 15">
    <name type="scientific">Streptomyces longispororuber</name>
    <dbReference type="NCBI Taxonomy" id="68230"/>
    <lineage>
        <taxon>Bacteria</taxon>
        <taxon>Bacillati</taxon>
        <taxon>Actinomycetota</taxon>
        <taxon>Actinomycetes</taxon>
        <taxon>Kitasatosporales</taxon>
        <taxon>Streptomycetaceae</taxon>
        <taxon>Streptomyces</taxon>
    </lineage>
</organism>
<evidence type="ECO:0000256" key="3">
    <source>
        <dbReference type="ARBA" id="ARBA00022692"/>
    </source>
</evidence>
<evidence type="ECO:0000256" key="4">
    <source>
        <dbReference type="ARBA" id="ARBA00022955"/>
    </source>
</evidence>
<dbReference type="PANTHER" id="PTHR14207">
    <property type="entry name" value="STEROL ISOMERASE"/>
    <property type="match status" value="1"/>
</dbReference>
<keyword evidence="8 12" id="KW-0472">Membrane</keyword>
<keyword evidence="4" id="KW-0752">Steroid biosynthesis</keyword>
<keyword evidence="2" id="KW-0444">Lipid biosynthesis</keyword>
<keyword evidence="9" id="KW-1207">Sterol metabolism</keyword>
<reference evidence="14" key="1">
    <citation type="journal article" date="2014" name="Int. J. Syst. Evol. Microbiol.">
        <title>Complete genome sequence of Corynebacterium casei LMG S-19264T (=DSM 44701T), isolated from a smear-ripened cheese.</title>
        <authorList>
            <consortium name="US DOE Joint Genome Institute (JGI-PGF)"/>
            <person name="Walter F."/>
            <person name="Albersmeier A."/>
            <person name="Kalinowski J."/>
            <person name="Ruckert C."/>
        </authorList>
    </citation>
    <scope>NUCLEOTIDE SEQUENCE</scope>
    <source>
        <strain evidence="14">JCM 4784</strain>
    </source>
</reference>